<dbReference type="SMART" id="SM00849">
    <property type="entry name" value="Lactamase_B"/>
    <property type="match status" value="1"/>
</dbReference>
<evidence type="ECO:0000256" key="1">
    <source>
        <dbReference type="ARBA" id="ARBA00001947"/>
    </source>
</evidence>
<evidence type="ECO:0000313" key="6">
    <source>
        <dbReference type="EMBL" id="KKQ94841.1"/>
    </source>
</evidence>
<dbReference type="GO" id="GO:0016787">
    <property type="term" value="F:hydrolase activity"/>
    <property type="evidence" value="ECO:0007669"/>
    <property type="project" value="UniProtKB-KW"/>
</dbReference>
<dbReference type="InterPro" id="IPR001279">
    <property type="entry name" value="Metallo-B-lactamas"/>
</dbReference>
<dbReference type="SUPFAM" id="SSF56281">
    <property type="entry name" value="Metallo-hydrolase/oxidoreductase"/>
    <property type="match status" value="1"/>
</dbReference>
<evidence type="ECO:0000256" key="3">
    <source>
        <dbReference type="ARBA" id="ARBA00022801"/>
    </source>
</evidence>
<evidence type="ECO:0000259" key="5">
    <source>
        <dbReference type="SMART" id="SM00849"/>
    </source>
</evidence>
<sequence>MELKTIKVGPIKTNCYIINKNNKTLVIDPGEDAEKILKISGKIDYVLLTHGHFDHIGGLKKIKENNSSIIIYLQQEALDEYRDANFFAGYIGQGIDNPPTPDFIYHDLPDIIEGLEVIKTPGHTKGSVCFLLDGYLFSGDTLFKGTYGRVDLPYSNSEDMLKSLKKLSKLDDETKVMPGHGDDTVLKKEKPWIKDLF</sequence>
<name>A0A0G0PZJ3_UNCC2</name>
<dbReference type="InterPro" id="IPR036866">
    <property type="entry name" value="RibonucZ/Hydroxyglut_hydro"/>
</dbReference>
<dbReference type="STRING" id="1618345.UT18_C0007G0097"/>
<feature type="domain" description="Metallo-beta-lactamase" evidence="5">
    <location>
        <begin position="12"/>
        <end position="180"/>
    </location>
</feature>
<dbReference type="InterPro" id="IPR051453">
    <property type="entry name" value="MBL_Glyoxalase_II"/>
</dbReference>
<evidence type="ECO:0000256" key="4">
    <source>
        <dbReference type="ARBA" id="ARBA00022833"/>
    </source>
</evidence>
<keyword evidence="2" id="KW-0479">Metal-binding</keyword>
<keyword evidence="4" id="KW-0862">Zinc</keyword>
<dbReference type="Gene3D" id="3.60.15.10">
    <property type="entry name" value="Ribonuclease Z/Hydroxyacylglutathione hydrolase-like"/>
    <property type="match status" value="1"/>
</dbReference>
<proteinExistence type="predicted"/>
<evidence type="ECO:0000256" key="2">
    <source>
        <dbReference type="ARBA" id="ARBA00022723"/>
    </source>
</evidence>
<dbReference type="EMBL" id="LBVV01000007">
    <property type="protein sequence ID" value="KKQ94841.1"/>
    <property type="molecule type" value="Genomic_DNA"/>
</dbReference>
<comment type="cofactor">
    <cofactor evidence="1">
        <name>Zn(2+)</name>
        <dbReference type="ChEBI" id="CHEBI:29105"/>
    </cofactor>
</comment>
<protein>
    <submittedName>
        <fullName evidence="6">Metallo-beta-lactamase family protein</fullName>
    </submittedName>
</protein>
<accession>A0A0G0PZJ3</accession>
<dbReference type="AlphaFoldDB" id="A0A0G0PZJ3"/>
<keyword evidence="3" id="KW-0378">Hydrolase</keyword>
<reference evidence="6" key="1">
    <citation type="journal article" date="2015" name="Nature">
        <title>rRNA introns, odd ribosomes, and small enigmatic genomes across a large radiation of phyla.</title>
        <authorList>
            <person name="Brown C.T."/>
            <person name="Hug L.A."/>
            <person name="Thomas B.C."/>
            <person name="Sharon I."/>
            <person name="Castelle C.J."/>
            <person name="Singh A."/>
            <person name="Wilkins M.J."/>
            <person name="Williams K.H."/>
            <person name="Banfield J.F."/>
        </authorList>
    </citation>
    <scope>NUCLEOTIDE SEQUENCE [LARGE SCALE GENOMIC DNA]</scope>
</reference>
<dbReference type="Proteomes" id="UP000034207">
    <property type="component" value="Unassembled WGS sequence"/>
</dbReference>
<dbReference type="PANTHER" id="PTHR46233">
    <property type="entry name" value="HYDROXYACYLGLUTATHIONE HYDROLASE GLOC"/>
    <property type="match status" value="1"/>
</dbReference>
<dbReference type="PANTHER" id="PTHR46233:SF3">
    <property type="entry name" value="HYDROXYACYLGLUTATHIONE HYDROLASE GLOC"/>
    <property type="match status" value="1"/>
</dbReference>
<dbReference type="Pfam" id="PF00753">
    <property type="entry name" value="Lactamase_B"/>
    <property type="match status" value="1"/>
</dbReference>
<comment type="caution">
    <text evidence="6">The sequence shown here is derived from an EMBL/GenBank/DDBJ whole genome shotgun (WGS) entry which is preliminary data.</text>
</comment>
<dbReference type="CDD" id="cd06262">
    <property type="entry name" value="metallo-hydrolase-like_MBL-fold"/>
    <property type="match status" value="1"/>
</dbReference>
<evidence type="ECO:0000313" key="7">
    <source>
        <dbReference type="Proteomes" id="UP000034207"/>
    </source>
</evidence>
<gene>
    <name evidence="6" type="ORF">UT18_C0007G0097</name>
</gene>
<dbReference type="GO" id="GO:0046872">
    <property type="term" value="F:metal ion binding"/>
    <property type="evidence" value="ECO:0007669"/>
    <property type="project" value="UniProtKB-KW"/>
</dbReference>
<organism evidence="6 7">
    <name type="scientific">candidate division CPR2 bacterium GW2011_GWC2_39_10</name>
    <dbReference type="NCBI Taxonomy" id="1618345"/>
    <lineage>
        <taxon>Bacteria</taxon>
        <taxon>Bacteria division CPR2</taxon>
    </lineage>
</organism>